<sequence>MGLSDSVTEALNDSNFWVIEGNCDVGRDGLDFDLGLGIDIDLGMDRHCLDVDGDDDFFVTRRVFGLESGEALSSSVREGEALSSSVREADAFDTCIRLVGNGSESDEENIGVIGIDIQSEEAYDLDHTHEENDDDTGLCVLLFHPSIKIMVDPALSALFEDSVQVSTKDITCDLHPKEVDLLKEPNRVLLGKLVCHTRLGKKAIQGSLNNAWSSISGWSWKECDDGLPQFSF</sequence>
<accession>A0A803PCV7</accession>
<dbReference type="Proteomes" id="UP000596661">
    <property type="component" value="Chromosome 4"/>
</dbReference>
<dbReference type="Gramene" id="evm.model.04.1397">
    <property type="protein sequence ID" value="cds.evm.model.04.1397"/>
    <property type="gene ID" value="evm.TU.04.1397"/>
</dbReference>
<protein>
    <submittedName>
        <fullName evidence="1">Uncharacterized protein</fullName>
    </submittedName>
</protein>
<dbReference type="AlphaFoldDB" id="A0A803PCV7"/>
<reference evidence="1" key="1">
    <citation type="submission" date="2018-11" db="EMBL/GenBank/DDBJ databases">
        <authorList>
            <person name="Grassa J C."/>
        </authorList>
    </citation>
    <scope>NUCLEOTIDE SEQUENCE [LARGE SCALE GENOMIC DNA]</scope>
</reference>
<evidence type="ECO:0000313" key="1">
    <source>
        <dbReference type="EnsemblPlants" id="cds.evm.model.04.1397"/>
    </source>
</evidence>
<proteinExistence type="predicted"/>
<keyword evidence="2" id="KW-1185">Reference proteome</keyword>
<dbReference type="EMBL" id="UZAU01000388">
    <property type="status" value="NOT_ANNOTATED_CDS"/>
    <property type="molecule type" value="Genomic_DNA"/>
</dbReference>
<name>A0A803PCV7_CANSA</name>
<organism evidence="1 2">
    <name type="scientific">Cannabis sativa</name>
    <name type="common">Hemp</name>
    <name type="synonym">Marijuana</name>
    <dbReference type="NCBI Taxonomy" id="3483"/>
    <lineage>
        <taxon>Eukaryota</taxon>
        <taxon>Viridiplantae</taxon>
        <taxon>Streptophyta</taxon>
        <taxon>Embryophyta</taxon>
        <taxon>Tracheophyta</taxon>
        <taxon>Spermatophyta</taxon>
        <taxon>Magnoliopsida</taxon>
        <taxon>eudicotyledons</taxon>
        <taxon>Gunneridae</taxon>
        <taxon>Pentapetalae</taxon>
        <taxon>rosids</taxon>
        <taxon>fabids</taxon>
        <taxon>Rosales</taxon>
        <taxon>Cannabaceae</taxon>
        <taxon>Cannabis</taxon>
    </lineage>
</organism>
<dbReference type="EnsemblPlants" id="evm.model.04.1397">
    <property type="protein sequence ID" value="cds.evm.model.04.1397"/>
    <property type="gene ID" value="evm.TU.04.1397"/>
</dbReference>
<reference evidence="1" key="2">
    <citation type="submission" date="2021-03" db="UniProtKB">
        <authorList>
            <consortium name="EnsemblPlants"/>
        </authorList>
    </citation>
    <scope>IDENTIFICATION</scope>
</reference>
<evidence type="ECO:0000313" key="2">
    <source>
        <dbReference type="Proteomes" id="UP000596661"/>
    </source>
</evidence>